<keyword evidence="4 5" id="KW-0472">Membrane</keyword>
<keyword evidence="9" id="KW-1185">Reference proteome</keyword>
<dbReference type="eggNOG" id="KOG0236">
    <property type="taxonomic scope" value="Eukaryota"/>
</dbReference>
<dbReference type="OMA" id="YIEYRNT"/>
<feature type="domain" description="STAS" evidence="6">
    <location>
        <begin position="476"/>
        <end position="548"/>
    </location>
</feature>
<evidence type="ECO:0000256" key="3">
    <source>
        <dbReference type="ARBA" id="ARBA00022989"/>
    </source>
</evidence>
<reference evidence="8" key="3">
    <citation type="submission" date="2020-05" db="UniProtKB">
        <authorList>
            <consortium name="EnsemblMetazoa"/>
        </authorList>
    </citation>
    <scope>IDENTIFICATION</scope>
    <source>
        <strain evidence="8">USDA</strain>
    </source>
</reference>
<dbReference type="CTD" id="8238525"/>
<dbReference type="InterPro" id="IPR001902">
    <property type="entry name" value="SLC26A/SulP_fam"/>
</dbReference>
<dbReference type="EMBL" id="DS235164">
    <property type="protein sequence ID" value="EEB12741.1"/>
    <property type="molecule type" value="Genomic_DNA"/>
</dbReference>
<dbReference type="VEuPathDB" id="VectorBase:PHUM203620"/>
<dbReference type="PANTHER" id="PTHR11814">
    <property type="entry name" value="SULFATE TRANSPORTER"/>
    <property type="match status" value="1"/>
</dbReference>
<reference evidence="7" key="1">
    <citation type="submission" date="2007-04" db="EMBL/GenBank/DDBJ databases">
        <title>Annotation of Pediculus humanus corporis strain USDA.</title>
        <authorList>
            <person name="Kirkness E."/>
            <person name="Hannick L."/>
            <person name="Hass B."/>
            <person name="Bruggner R."/>
            <person name="Lawson D."/>
            <person name="Bidwell S."/>
            <person name="Joardar V."/>
            <person name="Caler E."/>
            <person name="Walenz B."/>
            <person name="Inman J."/>
            <person name="Schobel S."/>
            <person name="Galinsky K."/>
            <person name="Amedeo P."/>
            <person name="Strausberg R."/>
        </authorList>
    </citation>
    <scope>NUCLEOTIDE SEQUENCE</scope>
    <source>
        <strain evidence="7">USDA</strain>
    </source>
</reference>
<dbReference type="InParanoid" id="E0VH85"/>
<sequence>MTIKCDNINVRKIIEKKFPIVKWLPKYKLSDIFSDFVAGITVGLTLIPQAIAYSALAGLEPQYGLYSGFAGTFVYIFFGTVKQVNIGPTAVVSLLTYSYTKNMNSDFAVLLCFLAGVVEFVSGLLHLGSLVEFVSVPVTAGFSSAAALIIASSQIKGLLGISIDSENFFQTITEVVHNLSKTRRWDLILSICCCTILLLLRKLKDVKLNFSTSKKLKNFINRGFWLLSTSRNALVVIACATSAYFLSKESSNPPFLLTGEIQPGFPQVSLPPFSTTVHNRTYNFIEMCSHLGKGIIIVPLVSLLNNVAIAKAFASDGIFDGSQEMMTLGLCNIVASFFKSMPISGSFSRSAVNNASGVQSPLGNFFTGSLVILALGFLTPYFYYIPKATLSSVIVCAVIFMVEIRLIKQIWISSKKDLIPAFATFIICLWIGVEVGIFIGVTFDIIYLLYLNARPQCEANEKFDCLSFCPKFSFLYLNIDYIRTKVNHELIKKKNSNSNLIIIIIDCSYVQVIDYSAVQGLKSLIKDCKEKNHQILFYKMNENLEKKLGKFIGHDFVHVKNNSESFDKEFFENLKLHESESNPTEIDGENLEKFKMKNFIINGIQSSNG</sequence>
<organism>
    <name type="scientific">Pediculus humanus subsp. corporis</name>
    <name type="common">Body louse</name>
    <dbReference type="NCBI Taxonomy" id="121224"/>
    <lineage>
        <taxon>Eukaryota</taxon>
        <taxon>Metazoa</taxon>
        <taxon>Ecdysozoa</taxon>
        <taxon>Arthropoda</taxon>
        <taxon>Hexapoda</taxon>
        <taxon>Insecta</taxon>
        <taxon>Pterygota</taxon>
        <taxon>Neoptera</taxon>
        <taxon>Paraneoptera</taxon>
        <taxon>Psocodea</taxon>
        <taxon>Troctomorpha</taxon>
        <taxon>Phthiraptera</taxon>
        <taxon>Anoplura</taxon>
        <taxon>Pediculidae</taxon>
        <taxon>Pediculus</taxon>
    </lineage>
</organism>
<evidence type="ECO:0000256" key="5">
    <source>
        <dbReference type="SAM" id="Phobius"/>
    </source>
</evidence>
<dbReference type="GO" id="GO:0008271">
    <property type="term" value="F:secondary active sulfate transmembrane transporter activity"/>
    <property type="evidence" value="ECO:0007669"/>
    <property type="project" value="InterPro"/>
</dbReference>
<evidence type="ECO:0000259" key="6">
    <source>
        <dbReference type="PROSITE" id="PS50801"/>
    </source>
</evidence>
<comment type="subcellular location">
    <subcellularLocation>
        <location evidence="1">Membrane</location>
        <topology evidence="1">Multi-pass membrane protein</topology>
    </subcellularLocation>
</comment>
<proteinExistence type="predicted"/>
<keyword evidence="2 5" id="KW-0812">Transmembrane</keyword>
<dbReference type="EMBL" id="AAZO01002363">
    <property type="status" value="NOT_ANNOTATED_CDS"/>
    <property type="molecule type" value="Genomic_DNA"/>
</dbReference>
<evidence type="ECO:0000313" key="7">
    <source>
        <dbReference type="EMBL" id="EEB12741.1"/>
    </source>
</evidence>
<feature type="transmembrane region" description="Helical" evidence="5">
    <location>
        <begin position="185"/>
        <end position="203"/>
    </location>
</feature>
<feature type="transmembrane region" description="Helical" evidence="5">
    <location>
        <begin position="32"/>
        <end position="53"/>
    </location>
</feature>
<dbReference type="HOGENOM" id="CLU_003182_12_2_1"/>
<feature type="transmembrane region" description="Helical" evidence="5">
    <location>
        <begin position="419"/>
        <end position="450"/>
    </location>
</feature>
<evidence type="ECO:0000313" key="9">
    <source>
        <dbReference type="Proteomes" id="UP000009046"/>
    </source>
</evidence>
<dbReference type="Proteomes" id="UP000009046">
    <property type="component" value="Unassembled WGS sequence"/>
</dbReference>
<gene>
    <name evidence="8" type="primary">8238525</name>
    <name evidence="7" type="ORF">Phum_PHUM203620</name>
</gene>
<reference evidence="7" key="2">
    <citation type="submission" date="2007-04" db="EMBL/GenBank/DDBJ databases">
        <title>The genome of the human body louse.</title>
        <authorList>
            <consortium name="The Human Body Louse Genome Consortium"/>
            <person name="Kirkness E."/>
            <person name="Walenz B."/>
            <person name="Hass B."/>
            <person name="Bruggner R."/>
            <person name="Strausberg R."/>
        </authorList>
    </citation>
    <scope>NUCLEOTIDE SEQUENCE</scope>
    <source>
        <strain evidence="7">USDA</strain>
    </source>
</reference>
<evidence type="ECO:0000313" key="8">
    <source>
        <dbReference type="EnsemblMetazoa" id="PHUM203620-PA"/>
    </source>
</evidence>
<evidence type="ECO:0000256" key="1">
    <source>
        <dbReference type="ARBA" id="ARBA00004141"/>
    </source>
</evidence>
<dbReference type="InterPro" id="IPR011547">
    <property type="entry name" value="SLC26A/SulP_dom"/>
</dbReference>
<dbReference type="GO" id="GO:0016020">
    <property type="term" value="C:membrane"/>
    <property type="evidence" value="ECO:0007669"/>
    <property type="project" value="UniProtKB-SubCell"/>
</dbReference>
<dbReference type="EnsemblMetazoa" id="PHUM203620-RA">
    <property type="protein sequence ID" value="PHUM203620-PA"/>
    <property type="gene ID" value="PHUM203620"/>
</dbReference>
<dbReference type="Pfam" id="PF01740">
    <property type="entry name" value="STAS"/>
    <property type="match status" value="1"/>
</dbReference>
<dbReference type="Gene3D" id="3.30.750.24">
    <property type="entry name" value="STAS domain"/>
    <property type="match status" value="1"/>
</dbReference>
<dbReference type="RefSeq" id="XP_002425479.1">
    <property type="nucleotide sequence ID" value="XM_002425434.1"/>
</dbReference>
<feature type="transmembrane region" description="Helical" evidence="5">
    <location>
        <begin position="223"/>
        <end position="246"/>
    </location>
</feature>
<dbReference type="InterPro" id="IPR018045">
    <property type="entry name" value="S04_transporter_CS"/>
</dbReference>
<feature type="transmembrane region" description="Helical" evidence="5">
    <location>
        <begin position="362"/>
        <end position="383"/>
    </location>
</feature>
<dbReference type="SUPFAM" id="SSF52091">
    <property type="entry name" value="SpoIIaa-like"/>
    <property type="match status" value="1"/>
</dbReference>
<evidence type="ECO:0000256" key="4">
    <source>
        <dbReference type="ARBA" id="ARBA00023136"/>
    </source>
</evidence>
<feature type="transmembrane region" description="Helical" evidence="5">
    <location>
        <begin position="389"/>
        <end position="407"/>
    </location>
</feature>
<evidence type="ECO:0000256" key="2">
    <source>
        <dbReference type="ARBA" id="ARBA00022692"/>
    </source>
</evidence>
<keyword evidence="3 5" id="KW-1133">Transmembrane helix</keyword>
<dbReference type="OrthoDB" id="288203at2759"/>
<dbReference type="InterPro" id="IPR002645">
    <property type="entry name" value="STAS_dom"/>
</dbReference>
<feature type="transmembrane region" description="Helical" evidence="5">
    <location>
        <begin position="107"/>
        <end position="127"/>
    </location>
</feature>
<accession>E0VH85</accession>
<name>E0VH85_PEDHC</name>
<dbReference type="KEGG" id="phu:Phum_PHUM203620"/>
<dbReference type="InterPro" id="IPR036513">
    <property type="entry name" value="STAS_dom_sf"/>
</dbReference>
<feature type="transmembrane region" description="Helical" evidence="5">
    <location>
        <begin position="73"/>
        <end position="95"/>
    </location>
</feature>
<dbReference type="PROSITE" id="PS01130">
    <property type="entry name" value="SLC26A"/>
    <property type="match status" value="1"/>
</dbReference>
<dbReference type="PROSITE" id="PS50801">
    <property type="entry name" value="STAS"/>
    <property type="match status" value="1"/>
</dbReference>
<dbReference type="Pfam" id="PF00916">
    <property type="entry name" value="Sulfate_transp"/>
    <property type="match status" value="1"/>
</dbReference>
<dbReference type="GeneID" id="8238525"/>
<protein>
    <submittedName>
        <fullName evidence="7 8">High affinity sulfate transporter, putative</fullName>
    </submittedName>
</protein>
<dbReference type="AlphaFoldDB" id="E0VH85"/>